<gene>
    <name evidence="3" type="ORF">PENANT_c030G08771</name>
</gene>
<dbReference type="PANTHER" id="PTHR45615">
    <property type="entry name" value="MYOSIN HEAVY CHAIN, NON-MUSCLE"/>
    <property type="match status" value="1"/>
</dbReference>
<keyword evidence="1" id="KW-0175">Coiled coil</keyword>
<dbReference type="Proteomes" id="UP000191672">
    <property type="component" value="Unassembled WGS sequence"/>
</dbReference>
<dbReference type="GO" id="GO:0016460">
    <property type="term" value="C:myosin II complex"/>
    <property type="evidence" value="ECO:0007669"/>
    <property type="project" value="TreeGrafter"/>
</dbReference>
<organism evidence="3 4">
    <name type="scientific">Penicillium antarcticum</name>
    <dbReference type="NCBI Taxonomy" id="416450"/>
    <lineage>
        <taxon>Eukaryota</taxon>
        <taxon>Fungi</taxon>
        <taxon>Dikarya</taxon>
        <taxon>Ascomycota</taxon>
        <taxon>Pezizomycotina</taxon>
        <taxon>Eurotiomycetes</taxon>
        <taxon>Eurotiomycetidae</taxon>
        <taxon>Eurotiales</taxon>
        <taxon>Aspergillaceae</taxon>
        <taxon>Penicillium</taxon>
    </lineage>
</organism>
<accession>A0A1V6PVI1</accession>
<name>A0A1V6PVI1_9EURO</name>
<evidence type="ECO:0000313" key="4">
    <source>
        <dbReference type="Proteomes" id="UP000191672"/>
    </source>
</evidence>
<feature type="region of interest" description="Disordered" evidence="2">
    <location>
        <begin position="1066"/>
        <end position="1095"/>
    </location>
</feature>
<dbReference type="GO" id="GO:0032982">
    <property type="term" value="C:myosin filament"/>
    <property type="evidence" value="ECO:0007669"/>
    <property type="project" value="TreeGrafter"/>
</dbReference>
<sequence>MENSDKIPPLLMERPRSAGVDAEAFSFAKPASHGKPFSLKKFTKKTPLSQSAVGDSQPLKEHTQGEGSFNGQFLQLEALLRGNPYFSNRGGGYQCPRGNPRKMQLDLEQQFQHMCTDQTSRLSKPSRFLGRMRRFERTDDSLNTCIAEENVRIQCSSLISTVDNANGSIPMLPGSTGPRQKIDQVSNNALSSMPLKVVDNKNCAAERRRTRQEMQPTKRLKPPVVDRDGVLLGEDDLFELLIMKMRKREENEERSANVQQHIEIENSKLKAEIHSLHDRLKSCQAKFVESSSDANFQRAQIDKWKARLHKFKNVINELGLEYDTLREQANDLKSTMSCLQKEKAEIQLALDEIRLQVAKGTDIIEAQRNKLSSFEAKIAMLREALAKSDKQEESMRLQLSHEKERVVTLESYIQNESQSQARCLTIVRKGQSEMIGKLESACKMLATVCSDSQDAVALTIVPVLEQCVSSVQELKERCGVQTMNVEELTCGAHEATTRVDALAGQLTRCVEANINVGNGISRSFQEGLQLIKGTLGPNSSLSKQLANSDNQYAQLQEKLEVVEPMVDGLNASVKAIKATETDLVHCIEIFSQRLADAQMPVGNPVLEMEISNKFAENTQLQLELERVSLGLESLRKQLGKRTSENEHLQHALTEAVTSEQSSKSRNSRLEIEKTALRGELQLVEHRVREELSIANTEAQDRLKTNFEKQIQRLEMSNAKLETEAEQLKTQLSEVQRSLAETEKTAETEQLEKTTMLEESKRQIEELIAACSKYLAEAKTNDIELQGWKSCEAELKLEKERLLGELEQAREKTHVAEASLAEKAKELKASLALKTKSESHALRATQGAEKKLKALELETTQKTEELAKMHDNFEMIKSRFLALEKVGEEADSETVALLRRAQEAESWQATIREGFARIIEMHSDEPFEQTWQKVENILQSSPNQRPITMVSSSTNLSGSASLRPSDNERLCFGPREGLASEALDVDQRTENGRETIANSHSNMPLSQRTYNPSKPLTRDSADWSPKMPIDVGHIVPFASLHDKLSREDSLSLFNDPAELEMLFMSTPDLQGPADLSKTPMSSQGRKEMSENPDTVGQNASVIDSVIGKPVRKADDSKIKGSNAALGKLDGPLVDTNMESEKYHTKRKVVSFEGAGQTETGRSRRMSDAIDNNSGMASEDKVPKRTQKHTYSRLRQSIAQEQTSAEASVQPTDNALAAKPQVPMKTKESDAGPAKPAKRARNSAPGPERRLSPKRLASGSSKANVIATRARTKRTTRSDRYNQRFSQNA</sequence>
<feature type="coiled-coil region" evidence="1">
    <location>
        <begin position="666"/>
        <end position="825"/>
    </location>
</feature>
<protein>
    <submittedName>
        <fullName evidence="3">Uncharacterized protein</fullName>
    </submittedName>
</protein>
<dbReference type="STRING" id="416450.A0A1V6PVI1"/>
<keyword evidence="4" id="KW-1185">Reference proteome</keyword>
<dbReference type="GO" id="GO:0051015">
    <property type="term" value="F:actin filament binding"/>
    <property type="evidence" value="ECO:0007669"/>
    <property type="project" value="TreeGrafter"/>
</dbReference>
<feature type="coiled-coil region" evidence="1">
    <location>
        <begin position="266"/>
        <end position="391"/>
    </location>
</feature>
<feature type="region of interest" description="Disordered" evidence="2">
    <location>
        <begin position="943"/>
        <end position="966"/>
    </location>
</feature>
<evidence type="ECO:0000256" key="2">
    <source>
        <dbReference type="SAM" id="MobiDB-lite"/>
    </source>
</evidence>
<feature type="region of interest" description="Disordered" evidence="2">
    <location>
        <begin position="1138"/>
        <end position="1287"/>
    </location>
</feature>
<feature type="compositionally biased region" description="Low complexity" evidence="2">
    <location>
        <begin position="950"/>
        <end position="960"/>
    </location>
</feature>
<evidence type="ECO:0000313" key="3">
    <source>
        <dbReference type="EMBL" id="OQD81000.1"/>
    </source>
</evidence>
<feature type="compositionally biased region" description="Polar residues" evidence="2">
    <location>
        <begin position="996"/>
        <end position="1013"/>
    </location>
</feature>
<dbReference type="GO" id="GO:0005737">
    <property type="term" value="C:cytoplasm"/>
    <property type="evidence" value="ECO:0007669"/>
    <property type="project" value="TreeGrafter"/>
</dbReference>
<reference evidence="4" key="1">
    <citation type="journal article" date="2017" name="Nat. Microbiol.">
        <title>Global analysis of biosynthetic gene clusters reveals vast potential of secondary metabolite production in Penicillium species.</title>
        <authorList>
            <person name="Nielsen J.C."/>
            <person name="Grijseels S."/>
            <person name="Prigent S."/>
            <person name="Ji B."/>
            <person name="Dainat J."/>
            <person name="Nielsen K.F."/>
            <person name="Frisvad J.C."/>
            <person name="Workman M."/>
            <person name="Nielsen J."/>
        </authorList>
    </citation>
    <scope>NUCLEOTIDE SEQUENCE [LARGE SCALE GENOMIC DNA]</scope>
    <source>
        <strain evidence="4">IBT 31811</strain>
    </source>
</reference>
<feature type="region of interest" description="Disordered" evidence="2">
    <location>
        <begin position="48"/>
        <end position="67"/>
    </location>
</feature>
<proteinExistence type="predicted"/>
<dbReference type="PANTHER" id="PTHR45615:SF40">
    <property type="entry name" value="MYOSIN HEAVY CHAIN, NON-MUSCLE"/>
    <property type="match status" value="1"/>
</dbReference>
<comment type="caution">
    <text evidence="3">The sequence shown here is derived from an EMBL/GenBank/DDBJ whole genome shotgun (WGS) entry which is preliminary data.</text>
</comment>
<evidence type="ECO:0000256" key="1">
    <source>
        <dbReference type="SAM" id="Coils"/>
    </source>
</evidence>
<dbReference type="EMBL" id="MDYN01000030">
    <property type="protein sequence ID" value="OQD81000.1"/>
    <property type="molecule type" value="Genomic_DNA"/>
</dbReference>
<feature type="region of interest" description="Disordered" evidence="2">
    <location>
        <begin position="996"/>
        <end position="1018"/>
    </location>
</feature>
<dbReference type="GO" id="GO:0000146">
    <property type="term" value="F:microfilament motor activity"/>
    <property type="evidence" value="ECO:0007669"/>
    <property type="project" value="TreeGrafter"/>
</dbReference>
<feature type="compositionally biased region" description="Polar residues" evidence="2">
    <location>
        <begin position="1191"/>
        <end position="1211"/>
    </location>
</feature>